<dbReference type="InterPro" id="IPR047296">
    <property type="entry name" value="GIY-YIG_UvrC_Cho"/>
</dbReference>
<evidence type="ECO:0000256" key="2">
    <source>
        <dbReference type="ARBA" id="ARBA00026073"/>
    </source>
</evidence>
<comment type="function">
    <text evidence="1">DNA polymerase III is a complex, multichain enzyme responsible for most of the replicative synthesis in bacteria. The epsilon subunit contain the editing function and is a proofreading 3'-5' exonuclease.</text>
</comment>
<protein>
    <submittedName>
        <fullName evidence="4">DNA polymerase III subunit epsilon</fullName>
    </submittedName>
</protein>
<reference evidence="4 5" key="1">
    <citation type="submission" date="2018-04" db="EMBL/GenBank/DDBJ databases">
        <title>Pedobacter chongqingensis sp. nov., isolated from a rottenly hemp rope.</title>
        <authorList>
            <person name="Cai Y."/>
        </authorList>
    </citation>
    <scope>NUCLEOTIDE SEQUENCE [LARGE SCALE GENOMIC DNA]</scope>
    <source>
        <strain evidence="4 5">FJ4-8</strain>
    </source>
</reference>
<dbReference type="SMART" id="SM00465">
    <property type="entry name" value="GIYc"/>
    <property type="match status" value="1"/>
</dbReference>
<name>A0A2U2PFB4_9SPHI</name>
<comment type="caution">
    <text evidence="4">The sequence shown here is derived from an EMBL/GenBank/DDBJ whole genome shotgun (WGS) entry which is preliminary data.</text>
</comment>
<dbReference type="PANTHER" id="PTHR30231:SF37">
    <property type="entry name" value="EXODEOXYRIBONUCLEASE 10"/>
    <property type="match status" value="1"/>
</dbReference>
<dbReference type="RefSeq" id="WP_109416214.1">
    <property type="nucleotide sequence ID" value="NZ_QEAS01000010.1"/>
</dbReference>
<dbReference type="InterPro" id="IPR013520">
    <property type="entry name" value="Ribonucl_H"/>
</dbReference>
<dbReference type="GO" id="GO:0008408">
    <property type="term" value="F:3'-5' exonuclease activity"/>
    <property type="evidence" value="ECO:0007669"/>
    <property type="project" value="TreeGrafter"/>
</dbReference>
<dbReference type="Pfam" id="PF00929">
    <property type="entry name" value="RNase_T"/>
    <property type="match status" value="1"/>
</dbReference>
<dbReference type="PANTHER" id="PTHR30231">
    <property type="entry name" value="DNA POLYMERASE III SUBUNIT EPSILON"/>
    <property type="match status" value="1"/>
</dbReference>
<dbReference type="Proteomes" id="UP000245647">
    <property type="component" value="Unassembled WGS sequence"/>
</dbReference>
<dbReference type="CDD" id="cd06127">
    <property type="entry name" value="DEDDh"/>
    <property type="match status" value="1"/>
</dbReference>
<evidence type="ECO:0000259" key="3">
    <source>
        <dbReference type="PROSITE" id="PS50164"/>
    </source>
</evidence>
<evidence type="ECO:0000313" key="5">
    <source>
        <dbReference type="Proteomes" id="UP000245647"/>
    </source>
</evidence>
<comment type="subunit">
    <text evidence="2">DNA polymerase III contains a core (composed of alpha, epsilon and theta chains) that associates with a tau subunit. This core dimerizes to form the POLIII' complex. PolIII' associates with the gamma complex (composed of gamma, delta, delta', psi and chi chains) and with the beta chain to form the complete DNA polymerase III complex.</text>
</comment>
<dbReference type="Gene3D" id="3.40.1440.10">
    <property type="entry name" value="GIY-YIG endonuclease"/>
    <property type="match status" value="1"/>
</dbReference>
<evidence type="ECO:0000256" key="1">
    <source>
        <dbReference type="ARBA" id="ARBA00025483"/>
    </source>
</evidence>
<gene>
    <name evidence="4" type="ORF">DDR33_12900</name>
</gene>
<dbReference type="InterPro" id="IPR035901">
    <property type="entry name" value="GIY-YIG_endonuc_sf"/>
</dbReference>
<dbReference type="GO" id="GO:0003677">
    <property type="term" value="F:DNA binding"/>
    <property type="evidence" value="ECO:0007669"/>
    <property type="project" value="InterPro"/>
</dbReference>
<keyword evidence="5" id="KW-1185">Reference proteome</keyword>
<dbReference type="GO" id="GO:0005829">
    <property type="term" value="C:cytosol"/>
    <property type="evidence" value="ECO:0007669"/>
    <property type="project" value="TreeGrafter"/>
</dbReference>
<dbReference type="GO" id="GO:0003887">
    <property type="term" value="F:DNA-directed DNA polymerase activity"/>
    <property type="evidence" value="ECO:0007669"/>
    <property type="project" value="InterPro"/>
</dbReference>
<dbReference type="AlphaFoldDB" id="A0A2U2PFB4"/>
<dbReference type="GO" id="GO:0006289">
    <property type="term" value="P:nucleotide-excision repair"/>
    <property type="evidence" value="ECO:0007669"/>
    <property type="project" value="InterPro"/>
</dbReference>
<dbReference type="FunFam" id="3.30.420.10:FF:000045">
    <property type="entry name" value="3'-5' exonuclease DinG"/>
    <property type="match status" value="1"/>
</dbReference>
<organism evidence="4 5">
    <name type="scientific">Pararcticibacter amylolyticus</name>
    <dbReference type="NCBI Taxonomy" id="2173175"/>
    <lineage>
        <taxon>Bacteria</taxon>
        <taxon>Pseudomonadati</taxon>
        <taxon>Bacteroidota</taxon>
        <taxon>Sphingobacteriia</taxon>
        <taxon>Sphingobacteriales</taxon>
        <taxon>Sphingobacteriaceae</taxon>
        <taxon>Pararcticibacter</taxon>
    </lineage>
</organism>
<dbReference type="Gene3D" id="3.30.420.10">
    <property type="entry name" value="Ribonuclease H-like superfamily/Ribonuclease H"/>
    <property type="match status" value="1"/>
</dbReference>
<dbReference type="SUPFAM" id="SSF53098">
    <property type="entry name" value="Ribonuclease H-like"/>
    <property type="match status" value="1"/>
</dbReference>
<dbReference type="InterPro" id="IPR006054">
    <property type="entry name" value="DnaQ"/>
</dbReference>
<dbReference type="NCBIfam" id="TIGR00573">
    <property type="entry name" value="dnaq"/>
    <property type="match status" value="1"/>
</dbReference>
<dbReference type="InterPro" id="IPR012337">
    <property type="entry name" value="RNaseH-like_sf"/>
</dbReference>
<dbReference type="InterPro" id="IPR000305">
    <property type="entry name" value="GIY-YIG_endonuc"/>
</dbReference>
<dbReference type="EMBL" id="QEAS01000010">
    <property type="protein sequence ID" value="PWG80097.1"/>
    <property type="molecule type" value="Genomic_DNA"/>
</dbReference>
<dbReference type="GO" id="GO:0045004">
    <property type="term" value="P:DNA replication proofreading"/>
    <property type="evidence" value="ECO:0007669"/>
    <property type="project" value="TreeGrafter"/>
</dbReference>
<dbReference type="CDD" id="cd10434">
    <property type="entry name" value="GIY-YIG_UvrC_Cho"/>
    <property type="match status" value="1"/>
</dbReference>
<proteinExistence type="predicted"/>
<dbReference type="InterPro" id="IPR036397">
    <property type="entry name" value="RNaseH_sf"/>
</dbReference>
<accession>A0A2U2PFB4</accession>
<evidence type="ECO:0000313" key="4">
    <source>
        <dbReference type="EMBL" id="PWG80097.1"/>
    </source>
</evidence>
<sequence>MYAIVDIETTGGHASANGITEIAVLIHDGNHVVRHYETLINPGIPVPVYIRALTGIHDGMLADAPEFKDVASEIYELLCDKIFVAHNVNFDYSFLKHHLSLYGFDLQCKKLCTVRLCRKIFPGLSSYSLGKLCSHLNILNDSRHRAAGDAKATATLFTLLLQKDSSGYVNLLLNGKLKEQQLPPGLCRDDIDALPSTPGVYYFKDSKGRVIYVGKAVNIKKRVVSHFTGNNPGRQRQEFLKNICSVSYEPCGTELMAFILEAIEIKRLWPSNNRAMKRYEQLYGLYSYEDQRGYSRLMIDKRRKNSFPLFSFNSLSEGRNILMSLVRKFELCPKLCFIQVNNDPCTGISNHYCRGVCEGNELYEDYNARVAESISYLKVSSPSFLLVDKGRNNDEKGVILMEQGNLYGMGYVPSAHPVTDLGAVKVLLNPCPSNDYIRNLILDHASRFPWKVVSKSKEEAIAVSNIQPEFLV</sequence>
<dbReference type="SUPFAM" id="SSF82771">
    <property type="entry name" value="GIY-YIG endonuclease"/>
    <property type="match status" value="1"/>
</dbReference>
<dbReference type="OrthoDB" id="9803913at2"/>
<dbReference type="Pfam" id="PF01541">
    <property type="entry name" value="GIY-YIG"/>
    <property type="match status" value="1"/>
</dbReference>
<dbReference type="PROSITE" id="PS50164">
    <property type="entry name" value="GIY_YIG"/>
    <property type="match status" value="1"/>
</dbReference>
<feature type="domain" description="GIY-YIG" evidence="3">
    <location>
        <begin position="196"/>
        <end position="274"/>
    </location>
</feature>
<dbReference type="SMART" id="SM00479">
    <property type="entry name" value="EXOIII"/>
    <property type="match status" value="1"/>
</dbReference>